<dbReference type="GeneID" id="117647146"/>
<evidence type="ECO:0000256" key="11">
    <source>
        <dbReference type="ARBA" id="ARBA00023303"/>
    </source>
</evidence>
<evidence type="ECO:0000256" key="8">
    <source>
        <dbReference type="ARBA" id="ARBA00022989"/>
    </source>
</evidence>
<keyword evidence="4" id="KW-1003">Cell membrane</keyword>
<comment type="similarity">
    <text evidence="12">Belongs to the pannexin family.</text>
</comment>
<comment type="subcellular location">
    <subcellularLocation>
        <location evidence="1">Cell junction</location>
        <location evidence="1">Gap junction</location>
    </subcellularLocation>
    <subcellularLocation>
        <location evidence="2 12">Cell membrane</location>
        <topology evidence="2 12">Multi-pass membrane protein</topology>
    </subcellularLocation>
</comment>
<dbReference type="OrthoDB" id="5867527at2759"/>
<dbReference type="GO" id="GO:0005921">
    <property type="term" value="C:gap junction"/>
    <property type="evidence" value="ECO:0007669"/>
    <property type="project" value="UniProtKB-SubCell"/>
</dbReference>
<dbReference type="PANTHER" id="PTHR11893:SF38">
    <property type="entry name" value="INNEXIN INX7"/>
    <property type="match status" value="1"/>
</dbReference>
<feature type="compositionally biased region" description="Polar residues" evidence="13">
    <location>
        <begin position="373"/>
        <end position="386"/>
    </location>
</feature>
<accession>A0A6P8YWU1</accession>
<dbReference type="PROSITE" id="PS51013">
    <property type="entry name" value="PANNEXIN"/>
    <property type="match status" value="1"/>
</dbReference>
<name>A0A6P8YWU1_THRPL</name>
<reference evidence="15" key="1">
    <citation type="submission" date="2025-08" db="UniProtKB">
        <authorList>
            <consortium name="RefSeq"/>
        </authorList>
    </citation>
    <scope>IDENTIFICATION</scope>
    <source>
        <tissue evidence="15">Total insect</tissue>
    </source>
</reference>
<proteinExistence type="inferred from homology"/>
<evidence type="ECO:0000256" key="13">
    <source>
        <dbReference type="SAM" id="MobiDB-lite"/>
    </source>
</evidence>
<keyword evidence="5 12" id="KW-0812">Transmembrane</keyword>
<keyword evidence="9 12" id="KW-0406">Ion transport</keyword>
<dbReference type="CTD" id="33027"/>
<gene>
    <name evidence="15" type="primary">LOC117647146</name>
    <name evidence="12" type="synonym">inx</name>
</gene>
<dbReference type="InterPro" id="IPR000990">
    <property type="entry name" value="Innexin"/>
</dbReference>
<protein>
    <recommendedName>
        <fullName evidence="12">Innexin</fullName>
    </recommendedName>
</protein>
<evidence type="ECO:0000256" key="5">
    <source>
        <dbReference type="ARBA" id="ARBA00022692"/>
    </source>
</evidence>
<feature type="region of interest" description="Disordered" evidence="13">
    <location>
        <begin position="373"/>
        <end position="441"/>
    </location>
</feature>
<dbReference type="PANTHER" id="PTHR11893">
    <property type="entry name" value="INNEXIN"/>
    <property type="match status" value="1"/>
</dbReference>
<keyword evidence="10 12" id="KW-0472">Membrane</keyword>
<keyword evidence="14" id="KW-1185">Reference proteome</keyword>
<keyword evidence="3 12" id="KW-0813">Transport</keyword>
<dbReference type="GO" id="GO:0034220">
    <property type="term" value="P:monoatomic ion transmembrane transport"/>
    <property type="evidence" value="ECO:0007669"/>
    <property type="project" value="UniProtKB-KW"/>
</dbReference>
<dbReference type="Pfam" id="PF00876">
    <property type="entry name" value="Innexin"/>
    <property type="match status" value="1"/>
</dbReference>
<dbReference type="Proteomes" id="UP000515158">
    <property type="component" value="Unplaced"/>
</dbReference>
<dbReference type="AlphaFoldDB" id="A0A6P8YWU1"/>
<feature type="transmembrane region" description="Helical" evidence="12">
    <location>
        <begin position="281"/>
        <end position="301"/>
    </location>
</feature>
<dbReference type="FunCoup" id="A0A6P8YWU1">
    <property type="interactions" value="8"/>
</dbReference>
<evidence type="ECO:0000256" key="4">
    <source>
        <dbReference type="ARBA" id="ARBA00022475"/>
    </source>
</evidence>
<evidence type="ECO:0000256" key="1">
    <source>
        <dbReference type="ARBA" id="ARBA00004610"/>
    </source>
</evidence>
<keyword evidence="11 12" id="KW-0407">Ion channel</keyword>
<evidence type="ECO:0000256" key="9">
    <source>
        <dbReference type="ARBA" id="ARBA00023065"/>
    </source>
</evidence>
<comment type="function">
    <text evidence="12">Structural component of the gap junctions.</text>
</comment>
<keyword evidence="6" id="KW-0303">Gap junction</keyword>
<dbReference type="GO" id="GO:0005886">
    <property type="term" value="C:plasma membrane"/>
    <property type="evidence" value="ECO:0007669"/>
    <property type="project" value="UniProtKB-SubCell"/>
</dbReference>
<evidence type="ECO:0000256" key="12">
    <source>
        <dbReference type="RuleBase" id="RU010713"/>
    </source>
</evidence>
<dbReference type="GO" id="GO:0007602">
    <property type="term" value="P:phototransduction"/>
    <property type="evidence" value="ECO:0007669"/>
    <property type="project" value="TreeGrafter"/>
</dbReference>
<comment type="caution">
    <text evidence="12">Lacks conserved residue(s) required for the propagation of feature annotation.</text>
</comment>
<evidence type="ECO:0000256" key="2">
    <source>
        <dbReference type="ARBA" id="ARBA00004651"/>
    </source>
</evidence>
<dbReference type="RefSeq" id="XP_034244603.1">
    <property type="nucleotide sequence ID" value="XM_034388712.1"/>
</dbReference>
<evidence type="ECO:0000256" key="10">
    <source>
        <dbReference type="ARBA" id="ARBA00023136"/>
    </source>
</evidence>
<keyword evidence="7" id="KW-0965">Cell junction</keyword>
<feature type="compositionally biased region" description="Low complexity" evidence="13">
    <location>
        <begin position="417"/>
        <end position="429"/>
    </location>
</feature>
<dbReference type="KEGG" id="tpal:117647146"/>
<evidence type="ECO:0000256" key="3">
    <source>
        <dbReference type="ARBA" id="ARBA00022448"/>
    </source>
</evidence>
<evidence type="ECO:0000256" key="6">
    <source>
        <dbReference type="ARBA" id="ARBA00022868"/>
    </source>
</evidence>
<sequence>MLKAFEDVQKQIGRQVWKPFSIDNVIFRLHYRLTFWALLTATILVSSRQYIGEHIRCISDTVPNNVINTFCFFTTTFTIPRFNNDTQVPHPGVGPMGRAELASESVVHHAYYQWVPFVLFGQAIMFYLPHLVWRVVEGGTIKVLVEGLQFGYLAIADRDVGKAPSKSKYMAKVNVVRTTFMNRLKLNQWWGHWLIGCEVLNALNLILQVLMTDAFLGGKFLGLGPAVVNQQPADTECLDLVFPKVTKCAFMKYGASGTIQTHDALCIMALNIINEKIYTFLWFWFAILAVLTAGGLLWRVLTLLLHHRSPRFNQLLFDYDNRLNPEDFEIVISRCEFSHWLFLLYLCKNMHQSAKNMLFRDLAQEMRDLKSNGYHNRNTLPLSLSSDYPKKSPSPASELRPRGVPVSLDEPDESLMSQPSQPLLPAAAPGDVDPQGRPHSD</sequence>
<evidence type="ECO:0000313" key="15">
    <source>
        <dbReference type="RefSeq" id="XP_034244603.1"/>
    </source>
</evidence>
<dbReference type="GO" id="GO:0005243">
    <property type="term" value="F:gap junction channel activity"/>
    <property type="evidence" value="ECO:0007669"/>
    <property type="project" value="TreeGrafter"/>
</dbReference>
<evidence type="ECO:0000256" key="7">
    <source>
        <dbReference type="ARBA" id="ARBA00022949"/>
    </source>
</evidence>
<dbReference type="PRINTS" id="PR01262">
    <property type="entry name" value="INNEXIN"/>
</dbReference>
<keyword evidence="8 12" id="KW-1133">Transmembrane helix</keyword>
<organism evidence="15">
    <name type="scientific">Thrips palmi</name>
    <name type="common">Melon thrips</name>
    <dbReference type="NCBI Taxonomy" id="161013"/>
    <lineage>
        <taxon>Eukaryota</taxon>
        <taxon>Metazoa</taxon>
        <taxon>Ecdysozoa</taxon>
        <taxon>Arthropoda</taxon>
        <taxon>Hexapoda</taxon>
        <taxon>Insecta</taxon>
        <taxon>Pterygota</taxon>
        <taxon>Neoptera</taxon>
        <taxon>Paraneoptera</taxon>
        <taxon>Thysanoptera</taxon>
        <taxon>Terebrantia</taxon>
        <taxon>Thripoidea</taxon>
        <taxon>Thripidae</taxon>
        <taxon>Thrips</taxon>
    </lineage>
</organism>
<evidence type="ECO:0000313" key="14">
    <source>
        <dbReference type="Proteomes" id="UP000515158"/>
    </source>
</evidence>
<dbReference type="InParanoid" id="A0A6P8YWU1"/>